<proteinExistence type="predicted"/>
<evidence type="ECO:0000313" key="2">
    <source>
        <dbReference type="EMBL" id="QJA43560.1"/>
    </source>
</evidence>
<sequence>MTDVTNYDPTAERVAREGELSTEAIRECIKQYRSVLGGLTAKGHPARGIKMSQHDATTADSALAAILKRVEELEAQNAVMREAINAVAGLIDESRGVYGLHLDGDTSPWDELLAGGRFEEWLVDLSAAFALTPDTGKRVVGVAWLREVRAVLLAMLDDGDSRGVYPTASTVGDIVDRLAALIGEGE</sequence>
<name>A0A6H1Z8N2_9ZZZZ</name>
<organism evidence="2">
    <name type="scientific">viral metagenome</name>
    <dbReference type="NCBI Taxonomy" id="1070528"/>
    <lineage>
        <taxon>unclassified sequences</taxon>
        <taxon>metagenomes</taxon>
        <taxon>organismal metagenomes</taxon>
    </lineage>
</organism>
<dbReference type="EMBL" id="MT143698">
    <property type="protein sequence ID" value="QJB00639.1"/>
    <property type="molecule type" value="Genomic_DNA"/>
</dbReference>
<evidence type="ECO:0000256" key="1">
    <source>
        <dbReference type="SAM" id="Coils"/>
    </source>
</evidence>
<dbReference type="EMBL" id="MT143888">
    <property type="protein sequence ID" value="QJA43560.1"/>
    <property type="molecule type" value="Genomic_DNA"/>
</dbReference>
<accession>A0A6H1Z8N2</accession>
<dbReference type="AlphaFoldDB" id="A0A6H1Z8N2"/>
<gene>
    <name evidence="3" type="ORF">MM171A00328_0004</name>
    <name evidence="2" type="ORF">MM171B00216_0060</name>
</gene>
<protein>
    <submittedName>
        <fullName evidence="2">Uncharacterized protein</fullName>
    </submittedName>
</protein>
<evidence type="ECO:0000313" key="3">
    <source>
        <dbReference type="EMBL" id="QJB00639.1"/>
    </source>
</evidence>
<feature type="coiled-coil region" evidence="1">
    <location>
        <begin position="56"/>
        <end position="83"/>
    </location>
</feature>
<keyword evidence="1" id="KW-0175">Coiled coil</keyword>
<reference evidence="2" key="1">
    <citation type="submission" date="2020-03" db="EMBL/GenBank/DDBJ databases">
        <title>The deep terrestrial virosphere.</title>
        <authorList>
            <person name="Holmfeldt K."/>
            <person name="Nilsson E."/>
            <person name="Simone D."/>
            <person name="Lopez-Fernandez M."/>
            <person name="Wu X."/>
            <person name="de Brujin I."/>
            <person name="Lundin D."/>
            <person name="Andersson A."/>
            <person name="Bertilsson S."/>
            <person name="Dopson M."/>
        </authorList>
    </citation>
    <scope>NUCLEOTIDE SEQUENCE</scope>
    <source>
        <strain evidence="3">MM171A00328</strain>
        <strain evidence="2">MM171B00216</strain>
    </source>
</reference>